<gene>
    <name evidence="2" type="ORF">SAMN05421540_10941</name>
</gene>
<dbReference type="Proteomes" id="UP000198820">
    <property type="component" value="Unassembled WGS sequence"/>
</dbReference>
<evidence type="ECO:0000313" key="3">
    <source>
        <dbReference type="Proteomes" id="UP000198820"/>
    </source>
</evidence>
<keyword evidence="3" id="KW-1185">Reference proteome</keyword>
<evidence type="ECO:0008006" key="4">
    <source>
        <dbReference type="Google" id="ProtNLM"/>
    </source>
</evidence>
<feature type="chain" id="PRO_5011753979" description="Ferredoxin subunit of nitrite reductase or a ring-hydroxylating dioxygenase" evidence="1">
    <location>
        <begin position="20"/>
        <end position="144"/>
    </location>
</feature>
<accession>A0A1H4CZL8</accession>
<protein>
    <recommendedName>
        <fullName evidence="4">Ferredoxin subunit of nitrite reductase or a ring-hydroxylating dioxygenase</fullName>
    </recommendedName>
</protein>
<organism evidence="2 3">
    <name type="scientific">Psychroflexus halocasei</name>
    <dbReference type="NCBI Taxonomy" id="908615"/>
    <lineage>
        <taxon>Bacteria</taxon>
        <taxon>Pseudomonadati</taxon>
        <taxon>Bacteroidota</taxon>
        <taxon>Flavobacteriia</taxon>
        <taxon>Flavobacteriales</taxon>
        <taxon>Flavobacteriaceae</taxon>
        <taxon>Psychroflexus</taxon>
    </lineage>
</organism>
<dbReference type="RefSeq" id="WP_093244908.1">
    <property type="nucleotide sequence ID" value="NZ_FNQF01000009.1"/>
</dbReference>
<dbReference type="PROSITE" id="PS51257">
    <property type="entry name" value="PROKAR_LIPOPROTEIN"/>
    <property type="match status" value="1"/>
</dbReference>
<dbReference type="EMBL" id="FNQF01000009">
    <property type="protein sequence ID" value="SEA65502.1"/>
    <property type="molecule type" value="Genomic_DNA"/>
</dbReference>
<name>A0A1H4CZL8_9FLAO</name>
<feature type="signal peptide" evidence="1">
    <location>
        <begin position="1"/>
        <end position="19"/>
    </location>
</feature>
<reference evidence="2 3" key="1">
    <citation type="submission" date="2016-10" db="EMBL/GenBank/DDBJ databases">
        <authorList>
            <person name="de Groot N.N."/>
        </authorList>
    </citation>
    <scope>NUCLEOTIDE SEQUENCE [LARGE SCALE GENOMIC DNA]</scope>
    <source>
        <strain evidence="2 3">DSM 23581</strain>
    </source>
</reference>
<keyword evidence="1" id="KW-0732">Signal</keyword>
<evidence type="ECO:0000313" key="2">
    <source>
        <dbReference type="EMBL" id="SEA65502.1"/>
    </source>
</evidence>
<dbReference type="STRING" id="908615.SAMN05421540_10941"/>
<sequence length="144" mass="16006">MFKKVLLIFSLLIALTSCESDDERRNNPNLVDLNVDLQISLNLPQFIDLNYPGNAVYVGTQGNLGIIIVNTGNDFLAWDAADPNLLPNQNCARLEINGLNAESECEQLNVYSLATGQPISGENLIYPLYQYRVVQSGDIIQIYN</sequence>
<evidence type="ECO:0000256" key="1">
    <source>
        <dbReference type="SAM" id="SignalP"/>
    </source>
</evidence>
<dbReference type="AlphaFoldDB" id="A0A1H4CZL8"/>
<proteinExistence type="predicted"/>